<protein>
    <recommendedName>
        <fullName evidence="4">Cytochrome C biogenesis protein transmembrane region</fullName>
    </recommendedName>
</protein>
<keyword evidence="1" id="KW-1133">Transmembrane helix</keyword>
<keyword evidence="1" id="KW-0472">Membrane</keyword>
<feature type="transmembrane region" description="Helical" evidence="1">
    <location>
        <begin position="134"/>
        <end position="154"/>
    </location>
</feature>
<evidence type="ECO:0000313" key="2">
    <source>
        <dbReference type="EMBL" id="MFC4998314.1"/>
    </source>
</evidence>
<feature type="transmembrane region" description="Helical" evidence="1">
    <location>
        <begin position="39"/>
        <end position="57"/>
    </location>
</feature>
<evidence type="ECO:0000256" key="1">
    <source>
        <dbReference type="SAM" id="Phobius"/>
    </source>
</evidence>
<gene>
    <name evidence="2" type="ORF">ACFPIJ_10760</name>
</gene>
<dbReference type="Proteomes" id="UP001595912">
    <property type="component" value="Unassembled WGS sequence"/>
</dbReference>
<keyword evidence="3" id="KW-1185">Reference proteome</keyword>
<feature type="transmembrane region" description="Helical" evidence="1">
    <location>
        <begin position="251"/>
        <end position="277"/>
    </location>
</feature>
<name>A0ABV9VRK2_9ACTN</name>
<feature type="transmembrane region" description="Helical" evidence="1">
    <location>
        <begin position="174"/>
        <end position="193"/>
    </location>
</feature>
<sequence>MTQTRQVPTPVVAHDRSTDPFPPGQTSLFVNGILPRRRWLVLLVSVAVGLFIAYAWSSELVDREIGFNVANGILGHDASTTPIDGIGAGILFAFVTGLAGSFTACNIAVFGAVTPMVGHTASRSQRLLQTLRPLGWLAVGMIPVSAVYGAIVGLVGTRMPQFSTASFGSVSPRILQAMIVFGIIGLVMLIMGLSSLKYIPDPLGPVSRRFPNAPLVLMGVLIGGLLIGRPYPLFRTMFRHAAETHDPLYGAFAFTLQSIGNIVVMALLFVALSYLIGGRLRRWLATRPARITALTAGAFLIAAVFMLGYWELRLLGRFGYVWFPTAPWNA</sequence>
<accession>A0ABV9VRK2</accession>
<dbReference type="EMBL" id="JBHSIU010000011">
    <property type="protein sequence ID" value="MFC4998314.1"/>
    <property type="molecule type" value="Genomic_DNA"/>
</dbReference>
<evidence type="ECO:0000313" key="3">
    <source>
        <dbReference type="Proteomes" id="UP001595912"/>
    </source>
</evidence>
<feature type="transmembrane region" description="Helical" evidence="1">
    <location>
        <begin position="213"/>
        <end position="231"/>
    </location>
</feature>
<keyword evidence="1" id="KW-0812">Transmembrane</keyword>
<organism evidence="2 3">
    <name type="scientific">Dactylosporangium cerinum</name>
    <dbReference type="NCBI Taxonomy" id="1434730"/>
    <lineage>
        <taxon>Bacteria</taxon>
        <taxon>Bacillati</taxon>
        <taxon>Actinomycetota</taxon>
        <taxon>Actinomycetes</taxon>
        <taxon>Micromonosporales</taxon>
        <taxon>Micromonosporaceae</taxon>
        <taxon>Dactylosporangium</taxon>
    </lineage>
</organism>
<reference evidence="3" key="1">
    <citation type="journal article" date="2019" name="Int. J. Syst. Evol. Microbiol.">
        <title>The Global Catalogue of Microorganisms (GCM) 10K type strain sequencing project: providing services to taxonomists for standard genome sequencing and annotation.</title>
        <authorList>
            <consortium name="The Broad Institute Genomics Platform"/>
            <consortium name="The Broad Institute Genome Sequencing Center for Infectious Disease"/>
            <person name="Wu L."/>
            <person name="Ma J."/>
        </authorList>
    </citation>
    <scope>NUCLEOTIDE SEQUENCE [LARGE SCALE GENOMIC DNA]</scope>
    <source>
        <strain evidence="3">CGMCC 4.7152</strain>
    </source>
</reference>
<proteinExistence type="predicted"/>
<dbReference type="RefSeq" id="WP_380114569.1">
    <property type="nucleotide sequence ID" value="NZ_JBHSIU010000011.1"/>
</dbReference>
<feature type="transmembrane region" description="Helical" evidence="1">
    <location>
        <begin position="86"/>
        <end position="113"/>
    </location>
</feature>
<comment type="caution">
    <text evidence="2">The sequence shown here is derived from an EMBL/GenBank/DDBJ whole genome shotgun (WGS) entry which is preliminary data.</text>
</comment>
<feature type="transmembrane region" description="Helical" evidence="1">
    <location>
        <begin position="289"/>
        <end position="310"/>
    </location>
</feature>
<evidence type="ECO:0008006" key="4">
    <source>
        <dbReference type="Google" id="ProtNLM"/>
    </source>
</evidence>